<dbReference type="InterPro" id="IPR046342">
    <property type="entry name" value="CBS_dom_sf"/>
</dbReference>
<dbReference type="InterPro" id="IPR050368">
    <property type="entry name" value="ClC-type_chloride_channel"/>
</dbReference>
<feature type="transmembrane region" description="Helical" evidence="11">
    <location>
        <begin position="349"/>
        <end position="369"/>
    </location>
</feature>
<gene>
    <name evidence="13" type="ORF">TRIP_D310017</name>
</gene>
<dbReference type="AlphaFoldDB" id="A0A653AC23"/>
<keyword evidence="3 11" id="KW-0812">Transmembrane</keyword>
<feature type="transmembrane region" description="Helical" evidence="11">
    <location>
        <begin position="157"/>
        <end position="184"/>
    </location>
</feature>
<protein>
    <submittedName>
        <fullName evidence="13">Cl-channel voltage-gated family protein</fullName>
    </submittedName>
</protein>
<dbReference type="SUPFAM" id="SSF81340">
    <property type="entry name" value="Clc chloride channel"/>
    <property type="match status" value="1"/>
</dbReference>
<feature type="transmembrane region" description="Helical" evidence="11">
    <location>
        <begin position="312"/>
        <end position="337"/>
    </location>
</feature>
<reference evidence="13" key="1">
    <citation type="submission" date="2018-07" db="EMBL/GenBank/DDBJ databases">
        <authorList>
            <consortium name="Genoscope - CEA"/>
            <person name="William W."/>
        </authorList>
    </citation>
    <scope>NUCLEOTIDE SEQUENCE</scope>
    <source>
        <strain evidence="13">IK1</strain>
    </source>
</reference>
<dbReference type="InterPro" id="IPR001807">
    <property type="entry name" value="ClC"/>
</dbReference>
<dbReference type="EMBL" id="UPXZ01000025">
    <property type="protein sequence ID" value="VBB45622.1"/>
    <property type="molecule type" value="Genomic_DNA"/>
</dbReference>
<proteinExistence type="predicted"/>
<keyword evidence="6 11" id="KW-0472">Membrane</keyword>
<dbReference type="CDD" id="cd00400">
    <property type="entry name" value="Voltage_gated_ClC"/>
    <property type="match status" value="1"/>
</dbReference>
<dbReference type="Pfam" id="PF00571">
    <property type="entry name" value="CBS"/>
    <property type="match status" value="2"/>
</dbReference>
<keyword evidence="8" id="KW-0868">Chloride</keyword>
<evidence type="ECO:0000256" key="2">
    <source>
        <dbReference type="ARBA" id="ARBA00022448"/>
    </source>
</evidence>
<keyword evidence="9" id="KW-0407">Ion channel</keyword>
<evidence type="ECO:0000256" key="5">
    <source>
        <dbReference type="ARBA" id="ARBA00023065"/>
    </source>
</evidence>
<accession>A0A653AC23</accession>
<evidence type="ECO:0000259" key="12">
    <source>
        <dbReference type="PROSITE" id="PS51371"/>
    </source>
</evidence>
<evidence type="ECO:0000256" key="7">
    <source>
        <dbReference type="ARBA" id="ARBA00023173"/>
    </source>
</evidence>
<keyword evidence="10" id="KW-0129">CBS domain</keyword>
<dbReference type="InterPro" id="IPR014743">
    <property type="entry name" value="Cl-channel_core"/>
</dbReference>
<evidence type="ECO:0000256" key="10">
    <source>
        <dbReference type="PROSITE-ProRule" id="PRU00703"/>
    </source>
</evidence>
<dbReference type="PANTHER" id="PTHR43427">
    <property type="entry name" value="CHLORIDE CHANNEL PROTEIN CLC-E"/>
    <property type="match status" value="1"/>
</dbReference>
<feature type="transmembrane region" description="Helical" evidence="11">
    <location>
        <begin position="62"/>
        <end position="85"/>
    </location>
</feature>
<evidence type="ECO:0000256" key="3">
    <source>
        <dbReference type="ARBA" id="ARBA00022692"/>
    </source>
</evidence>
<dbReference type="PROSITE" id="PS51371">
    <property type="entry name" value="CBS"/>
    <property type="match status" value="2"/>
</dbReference>
<organism evidence="13">
    <name type="scientific">uncultured Paludibacter sp</name>
    <dbReference type="NCBI Taxonomy" id="497635"/>
    <lineage>
        <taxon>Bacteria</taxon>
        <taxon>Pseudomonadati</taxon>
        <taxon>Bacteroidota</taxon>
        <taxon>Bacteroidia</taxon>
        <taxon>Bacteroidales</taxon>
        <taxon>Paludibacteraceae</taxon>
        <taxon>Paludibacter</taxon>
        <taxon>environmental samples</taxon>
    </lineage>
</organism>
<dbReference type="PANTHER" id="PTHR43427:SF6">
    <property type="entry name" value="CHLORIDE CHANNEL PROTEIN CLC-E"/>
    <property type="match status" value="1"/>
</dbReference>
<dbReference type="SMART" id="SM00116">
    <property type="entry name" value="CBS"/>
    <property type="match status" value="2"/>
</dbReference>
<comment type="subcellular location">
    <subcellularLocation>
        <location evidence="1">Membrane</location>
        <topology evidence="1">Multi-pass membrane protein</topology>
    </subcellularLocation>
</comment>
<feature type="transmembrane region" description="Helical" evidence="11">
    <location>
        <begin position="381"/>
        <end position="404"/>
    </location>
</feature>
<dbReference type="Gene3D" id="1.10.3080.10">
    <property type="entry name" value="Clc chloride channel"/>
    <property type="match status" value="1"/>
</dbReference>
<feature type="transmembrane region" description="Helical" evidence="11">
    <location>
        <begin position="233"/>
        <end position="250"/>
    </location>
</feature>
<keyword evidence="2" id="KW-0813">Transport</keyword>
<feature type="domain" description="CBS" evidence="12">
    <location>
        <begin position="466"/>
        <end position="524"/>
    </location>
</feature>
<evidence type="ECO:0000256" key="9">
    <source>
        <dbReference type="ARBA" id="ARBA00023303"/>
    </source>
</evidence>
<dbReference type="Gene3D" id="3.10.580.10">
    <property type="entry name" value="CBS-domain"/>
    <property type="match status" value="1"/>
</dbReference>
<feature type="transmembrane region" description="Helical" evidence="11">
    <location>
        <begin position="411"/>
        <end position="431"/>
    </location>
</feature>
<dbReference type="CDD" id="cd02205">
    <property type="entry name" value="CBS_pair_SF"/>
    <property type="match status" value="1"/>
</dbReference>
<dbReference type="GO" id="GO:0005254">
    <property type="term" value="F:chloride channel activity"/>
    <property type="evidence" value="ECO:0007669"/>
    <property type="project" value="UniProtKB-KW"/>
</dbReference>
<dbReference type="InterPro" id="IPR000644">
    <property type="entry name" value="CBS_dom"/>
</dbReference>
<evidence type="ECO:0000256" key="8">
    <source>
        <dbReference type="ARBA" id="ARBA00023214"/>
    </source>
</evidence>
<keyword evidence="4 11" id="KW-1133">Transmembrane helix</keyword>
<dbReference type="PRINTS" id="PR00762">
    <property type="entry name" value="CLCHANNEL"/>
</dbReference>
<sequence length="592" mass="65614">MDNSVWYSKVIAWRENHIAEKHFILILSFVIGLFGALVASLLKSTIHLIQDLLTSHFSLDKVNYWYLVFPFIGITLSHLFVKYVVKDNISHGITRILYAISQRKSIIKLHNVWTSMVGSALTIGFGGSVGAEAPIVLTGSAIGSNLGKFFKLNQKTLMLLVGCGAAGAIGGIFKAPIAGLVFTLEVLMLDMTMTSILPLLISSITATSLAYLLSGDAFMFKFTTYVPFQVDRIPYIILLGVVCGFVSLYFTRGMNYLENQFRKINSPVQKLILGGAVLGILIFFFPPLYGEGYDTINVLLNGDAHSVLDRSFFLNFGSSIWVLVIYLLLIIIFKIFASAATNSPGGVGGIFAPTLFMGSITGFIVSTVLKHFGFDAPTENFALAGMAGLMSGVMHAPLTGIFLIAELTGGYNLFMTLMIVSVISYLTIIIFEPHSLYAMRLAQKGELLTHHKDRAVLTLLKMENVIETDLTELTPTMTLGTLVRIISRSRRNVFPVVDIDTQRLLGIVLLDEVRNIMFRPELYSRFTVQKLMVSPPAVININMPMEKVMQLFEDSGAWNLPVVDDQKRYLGFVSKSKIFNSYRHVLVHFSDE</sequence>
<feature type="transmembrane region" description="Helical" evidence="11">
    <location>
        <begin position="23"/>
        <end position="42"/>
    </location>
</feature>
<evidence type="ECO:0000313" key="13">
    <source>
        <dbReference type="EMBL" id="VBB45622.1"/>
    </source>
</evidence>
<feature type="domain" description="CBS" evidence="12">
    <location>
        <begin position="532"/>
        <end position="592"/>
    </location>
</feature>
<feature type="transmembrane region" description="Helical" evidence="11">
    <location>
        <begin position="196"/>
        <end position="213"/>
    </location>
</feature>
<evidence type="ECO:0000256" key="6">
    <source>
        <dbReference type="ARBA" id="ARBA00023136"/>
    </source>
</evidence>
<evidence type="ECO:0000256" key="4">
    <source>
        <dbReference type="ARBA" id="ARBA00022989"/>
    </source>
</evidence>
<evidence type="ECO:0000256" key="11">
    <source>
        <dbReference type="SAM" id="Phobius"/>
    </source>
</evidence>
<dbReference type="SUPFAM" id="SSF54631">
    <property type="entry name" value="CBS-domain pair"/>
    <property type="match status" value="1"/>
</dbReference>
<name>A0A653AC23_9BACT</name>
<dbReference type="Pfam" id="PF00654">
    <property type="entry name" value="Voltage_CLC"/>
    <property type="match status" value="1"/>
</dbReference>
<feature type="transmembrane region" description="Helical" evidence="11">
    <location>
        <begin position="271"/>
        <end position="289"/>
    </location>
</feature>
<feature type="transmembrane region" description="Helical" evidence="11">
    <location>
        <begin position="112"/>
        <end position="137"/>
    </location>
</feature>
<evidence type="ECO:0000256" key="1">
    <source>
        <dbReference type="ARBA" id="ARBA00004141"/>
    </source>
</evidence>
<keyword evidence="5" id="KW-0406">Ion transport</keyword>
<keyword evidence="7" id="KW-0869">Chloride channel</keyword>
<dbReference type="GO" id="GO:0034707">
    <property type="term" value="C:chloride channel complex"/>
    <property type="evidence" value="ECO:0007669"/>
    <property type="project" value="UniProtKB-KW"/>
</dbReference>